<feature type="coiled-coil region" evidence="1">
    <location>
        <begin position="55"/>
        <end position="89"/>
    </location>
</feature>
<keyword evidence="1" id="KW-0175">Coiled coil</keyword>
<accession>A0A8B8C251</accession>
<name>A0A8B8C251_CRAVI</name>
<gene>
    <name evidence="4" type="primary">LOC111114882</name>
</gene>
<dbReference type="RefSeq" id="XP_022309111.1">
    <property type="nucleotide sequence ID" value="XM_022453403.1"/>
</dbReference>
<protein>
    <submittedName>
        <fullName evidence="4">Uncharacterized protein LOC111114882 isoform X1</fullName>
    </submittedName>
</protein>
<dbReference type="KEGG" id="cvn:111114882"/>
<sequence length="202" mass="23065">MHFESKSQKLEADLKNLRKDFSKKVSEVVASQRAQASHQLPAQRQYTPTGTMTIKSYTTRMMKDYNEEVEKLRREVQRYRMELSNRDNNFNRMFTDGQQLMVDPRAGKIAITQQQVLAAGPTQSKSDPLIGNREKSFSYAFVQSLDESVSTEVSRVAKRPTSSRISSASASGRLPALTQEQKTRLTKLMKPRPLPKEMLYGK</sequence>
<dbReference type="AlphaFoldDB" id="A0A8B8C251"/>
<dbReference type="Proteomes" id="UP000694844">
    <property type="component" value="Chromosome 9"/>
</dbReference>
<evidence type="ECO:0000313" key="3">
    <source>
        <dbReference type="Proteomes" id="UP000694844"/>
    </source>
</evidence>
<evidence type="ECO:0000256" key="2">
    <source>
        <dbReference type="SAM" id="MobiDB-lite"/>
    </source>
</evidence>
<organism evidence="3 4">
    <name type="scientific">Crassostrea virginica</name>
    <name type="common">Eastern oyster</name>
    <dbReference type="NCBI Taxonomy" id="6565"/>
    <lineage>
        <taxon>Eukaryota</taxon>
        <taxon>Metazoa</taxon>
        <taxon>Spiralia</taxon>
        <taxon>Lophotrochozoa</taxon>
        <taxon>Mollusca</taxon>
        <taxon>Bivalvia</taxon>
        <taxon>Autobranchia</taxon>
        <taxon>Pteriomorphia</taxon>
        <taxon>Ostreida</taxon>
        <taxon>Ostreoidea</taxon>
        <taxon>Ostreidae</taxon>
        <taxon>Crassostrea</taxon>
    </lineage>
</organism>
<feature type="region of interest" description="Disordered" evidence="2">
    <location>
        <begin position="157"/>
        <end position="181"/>
    </location>
</feature>
<reference evidence="4" key="1">
    <citation type="submission" date="2025-08" db="UniProtKB">
        <authorList>
            <consortium name="RefSeq"/>
        </authorList>
    </citation>
    <scope>IDENTIFICATION</scope>
    <source>
        <tissue evidence="4">Whole sample</tissue>
    </source>
</reference>
<evidence type="ECO:0000256" key="1">
    <source>
        <dbReference type="SAM" id="Coils"/>
    </source>
</evidence>
<feature type="compositionally biased region" description="Low complexity" evidence="2">
    <location>
        <begin position="162"/>
        <end position="171"/>
    </location>
</feature>
<keyword evidence="3" id="KW-1185">Reference proteome</keyword>
<dbReference type="GeneID" id="111114882"/>
<dbReference type="OrthoDB" id="75801at2759"/>
<evidence type="ECO:0000313" key="4">
    <source>
        <dbReference type="RefSeq" id="XP_022309111.1"/>
    </source>
</evidence>
<proteinExistence type="predicted"/>